<dbReference type="AlphaFoldDB" id="A0A9X7Z979"/>
<keyword evidence="2" id="KW-1185">Reference proteome</keyword>
<organism evidence="1 2">
    <name type="scientific">Alicyclobacillus mengziensis</name>
    <dbReference type="NCBI Taxonomy" id="2931921"/>
    <lineage>
        <taxon>Bacteria</taxon>
        <taxon>Bacillati</taxon>
        <taxon>Bacillota</taxon>
        <taxon>Bacilli</taxon>
        <taxon>Bacillales</taxon>
        <taxon>Alicyclobacillaceae</taxon>
        <taxon>Alicyclobacillus</taxon>
    </lineage>
</organism>
<accession>A0A9X7Z979</accession>
<reference evidence="1 2" key="1">
    <citation type="submission" date="2021-02" db="EMBL/GenBank/DDBJ databases">
        <title>Alicyclobacillus curvatus sp. nov. and Alicyclobacillus mengziensis sp. nov., two acidophilic bacteria isolated from acid mine drainage.</title>
        <authorList>
            <person name="Huang Y."/>
        </authorList>
    </citation>
    <scope>NUCLEOTIDE SEQUENCE [LARGE SCALE GENOMIC DNA]</scope>
    <source>
        <strain evidence="1 2">S30H14</strain>
    </source>
</reference>
<dbReference type="KEGG" id="afx:JZ786_09650"/>
<evidence type="ECO:0000313" key="1">
    <source>
        <dbReference type="EMBL" id="QSO49156.1"/>
    </source>
</evidence>
<dbReference type="RefSeq" id="WP_206658469.1">
    <property type="nucleotide sequence ID" value="NZ_CP071182.1"/>
</dbReference>
<protein>
    <submittedName>
        <fullName evidence="1">YwhD family protein</fullName>
    </submittedName>
</protein>
<gene>
    <name evidence="1" type="ORF">JZ786_09650</name>
</gene>
<dbReference type="Pfam" id="PF08741">
    <property type="entry name" value="YwhD"/>
    <property type="match status" value="1"/>
</dbReference>
<dbReference type="EMBL" id="CP071182">
    <property type="protein sequence ID" value="QSO49156.1"/>
    <property type="molecule type" value="Genomic_DNA"/>
</dbReference>
<evidence type="ECO:0000313" key="2">
    <source>
        <dbReference type="Proteomes" id="UP000663505"/>
    </source>
</evidence>
<sequence length="157" mass="17938">MEKLKLTARSNHSTDDAMKGLSAVFIDADRVYIDNGAIHGKSNLERGIQFVKTLEEVPAPREIWVFWVTLKRNPEKDQGYHGVMPFRMWIDQDAKVGYKSLSEQVNKMDKAVKGQIDVTEVPPEVVEKLKGFLRGVRTDLWDNAWPTFTEVFGETRG</sequence>
<proteinExistence type="predicted"/>
<name>A0A9X7Z979_9BACL</name>
<dbReference type="Proteomes" id="UP000663505">
    <property type="component" value="Chromosome"/>
</dbReference>
<dbReference type="InterPro" id="IPR014852">
    <property type="entry name" value="YwhD"/>
</dbReference>